<dbReference type="Proteomes" id="UP000263642">
    <property type="component" value="Unassembled WGS sequence"/>
</dbReference>
<feature type="domain" description="NodB homology" evidence="3">
    <location>
        <begin position="47"/>
        <end position="231"/>
    </location>
</feature>
<dbReference type="GO" id="GO:0016810">
    <property type="term" value="F:hydrolase activity, acting on carbon-nitrogen (but not peptide) bonds"/>
    <property type="evidence" value="ECO:0007669"/>
    <property type="project" value="InterPro"/>
</dbReference>
<evidence type="ECO:0000256" key="1">
    <source>
        <dbReference type="ARBA" id="ARBA00022723"/>
    </source>
</evidence>
<keyword evidence="2" id="KW-0378">Hydrolase</keyword>
<dbReference type="Gene3D" id="3.20.20.370">
    <property type="entry name" value="Glycoside hydrolase/deacetylase"/>
    <property type="match status" value="1"/>
</dbReference>
<evidence type="ECO:0000259" key="3">
    <source>
        <dbReference type="PROSITE" id="PS51677"/>
    </source>
</evidence>
<dbReference type="PANTHER" id="PTHR10587">
    <property type="entry name" value="GLYCOSYL TRANSFERASE-RELATED"/>
    <property type="match status" value="1"/>
</dbReference>
<dbReference type="SUPFAM" id="SSF88713">
    <property type="entry name" value="Glycoside hydrolase/deacetylase"/>
    <property type="match status" value="1"/>
</dbReference>
<organism evidence="4 5">
    <name type="scientific">Gimesia maris</name>
    <dbReference type="NCBI Taxonomy" id="122"/>
    <lineage>
        <taxon>Bacteria</taxon>
        <taxon>Pseudomonadati</taxon>
        <taxon>Planctomycetota</taxon>
        <taxon>Planctomycetia</taxon>
        <taxon>Planctomycetales</taxon>
        <taxon>Planctomycetaceae</taxon>
        <taxon>Gimesia</taxon>
    </lineage>
</organism>
<accession>A0A3D3R4D2</accession>
<comment type="caution">
    <text evidence="4">The sequence shown here is derived from an EMBL/GenBank/DDBJ whole genome shotgun (WGS) entry which is preliminary data.</text>
</comment>
<dbReference type="PROSITE" id="PS51677">
    <property type="entry name" value="NODB"/>
    <property type="match status" value="1"/>
</dbReference>
<evidence type="ECO:0000256" key="2">
    <source>
        <dbReference type="ARBA" id="ARBA00022801"/>
    </source>
</evidence>
<reference evidence="4 5" key="1">
    <citation type="journal article" date="2018" name="Nat. Biotechnol.">
        <title>A standardized bacterial taxonomy based on genome phylogeny substantially revises the tree of life.</title>
        <authorList>
            <person name="Parks D.H."/>
            <person name="Chuvochina M."/>
            <person name="Waite D.W."/>
            <person name="Rinke C."/>
            <person name="Skarshewski A."/>
            <person name="Chaumeil P.A."/>
            <person name="Hugenholtz P."/>
        </authorList>
    </citation>
    <scope>NUCLEOTIDE SEQUENCE [LARGE SCALE GENOMIC DNA]</scope>
    <source>
        <strain evidence="4">UBA9375</strain>
    </source>
</reference>
<dbReference type="InterPro" id="IPR050248">
    <property type="entry name" value="Polysacc_deacetylase_ArnD"/>
</dbReference>
<gene>
    <name evidence="4" type="ORF">DIT97_11990</name>
</gene>
<proteinExistence type="predicted"/>
<dbReference type="GO" id="GO:0016020">
    <property type="term" value="C:membrane"/>
    <property type="evidence" value="ECO:0007669"/>
    <property type="project" value="TreeGrafter"/>
</dbReference>
<dbReference type="InterPro" id="IPR002509">
    <property type="entry name" value="NODB_dom"/>
</dbReference>
<sequence length="245" mass="28240">MNIIRQFVKKAIPALIPPKLYLVHGAVSHIDSEAHANCCTADTGPLKEIAFTFDDGPHPEYTPLLLDVLQKYQQQATFFVIGEKARQYPHLIERIVQEGHELGNHTLTHSEPAQTSTRNFLEEIEQTDQILEQLTGKKVKLVRPPKGKLNLGKLLGLWRQRRTVVLWDIDPRDYLMNDQSEMIDWCQNYHPVSGNFCLMHDNHPYAIEAVRQLSECQHTRLQSHTVSYWIENKTQHSTRTQQACA</sequence>
<protein>
    <submittedName>
        <fullName evidence="4">Polysaccharide deacetylase family protein</fullName>
    </submittedName>
</protein>
<dbReference type="AlphaFoldDB" id="A0A3D3R4D2"/>
<dbReference type="PANTHER" id="PTHR10587:SF133">
    <property type="entry name" value="CHITIN DEACETYLASE 1-RELATED"/>
    <property type="match status" value="1"/>
</dbReference>
<dbReference type="GO" id="GO:0005975">
    <property type="term" value="P:carbohydrate metabolic process"/>
    <property type="evidence" value="ECO:0007669"/>
    <property type="project" value="InterPro"/>
</dbReference>
<evidence type="ECO:0000313" key="4">
    <source>
        <dbReference type="EMBL" id="HCO23731.1"/>
    </source>
</evidence>
<dbReference type="InterPro" id="IPR011330">
    <property type="entry name" value="Glyco_hydro/deAcase_b/a-brl"/>
</dbReference>
<dbReference type="Pfam" id="PF01522">
    <property type="entry name" value="Polysacc_deac_1"/>
    <property type="match status" value="1"/>
</dbReference>
<dbReference type="EMBL" id="DQAY01000068">
    <property type="protein sequence ID" value="HCO23731.1"/>
    <property type="molecule type" value="Genomic_DNA"/>
</dbReference>
<keyword evidence="1" id="KW-0479">Metal-binding</keyword>
<dbReference type="CDD" id="cd10959">
    <property type="entry name" value="CE4_NodB_like_3"/>
    <property type="match status" value="1"/>
</dbReference>
<evidence type="ECO:0000313" key="5">
    <source>
        <dbReference type="Proteomes" id="UP000263642"/>
    </source>
</evidence>
<name>A0A3D3R4D2_9PLAN</name>
<dbReference type="GO" id="GO:0046872">
    <property type="term" value="F:metal ion binding"/>
    <property type="evidence" value="ECO:0007669"/>
    <property type="project" value="UniProtKB-KW"/>
</dbReference>